<evidence type="ECO:0000313" key="3">
    <source>
        <dbReference type="EMBL" id="NSX56897.1"/>
    </source>
</evidence>
<dbReference type="InterPro" id="IPR007712">
    <property type="entry name" value="RelE/ParE_toxin"/>
</dbReference>
<evidence type="ECO:0000313" key="4">
    <source>
        <dbReference type="Proteomes" id="UP000777935"/>
    </source>
</evidence>
<dbReference type="RefSeq" id="WP_174140049.1">
    <property type="nucleotide sequence ID" value="NZ_JABUFE010000023.1"/>
</dbReference>
<dbReference type="EMBL" id="JABUFE010000023">
    <property type="protein sequence ID" value="NSX56897.1"/>
    <property type="molecule type" value="Genomic_DNA"/>
</dbReference>
<keyword evidence="4" id="KW-1185">Reference proteome</keyword>
<proteinExistence type="inferred from homology"/>
<keyword evidence="2" id="KW-1277">Toxin-antitoxin system</keyword>
<organism evidence="3 4">
    <name type="scientific">Parasulfitobacter algicola</name>
    <dbReference type="NCBI Taxonomy" id="2614809"/>
    <lineage>
        <taxon>Bacteria</taxon>
        <taxon>Pseudomonadati</taxon>
        <taxon>Pseudomonadota</taxon>
        <taxon>Alphaproteobacteria</taxon>
        <taxon>Rhodobacterales</taxon>
        <taxon>Roseobacteraceae</taxon>
        <taxon>Parasulfitobacter</taxon>
    </lineage>
</organism>
<protein>
    <submittedName>
        <fullName evidence="3">Type II toxin-antitoxin system RelE/ParE family toxin</fullName>
    </submittedName>
</protein>
<comment type="similarity">
    <text evidence="1">Belongs to the RelE toxin family.</text>
</comment>
<dbReference type="PANTHER" id="PTHR33755:SF6">
    <property type="entry name" value="PLASMID STABILIZATION SYSTEM PROTEIN"/>
    <property type="match status" value="1"/>
</dbReference>
<comment type="caution">
    <text evidence="3">The sequence shown here is derived from an EMBL/GenBank/DDBJ whole genome shotgun (WGS) entry which is preliminary data.</text>
</comment>
<dbReference type="Gene3D" id="3.30.2310.20">
    <property type="entry name" value="RelE-like"/>
    <property type="match status" value="1"/>
</dbReference>
<dbReference type="InterPro" id="IPR035093">
    <property type="entry name" value="RelE/ParE_toxin_dom_sf"/>
</dbReference>
<sequence length="96" mass="10697">MNIEFLPQALTDLDSILDYIAQDNRAAADQTVTRILQSIRHLETFPLMGRDGSVDGTRELPIPGLSYCAIYEIVSATDLVVLRILHTSRKWPPDGS</sequence>
<dbReference type="PANTHER" id="PTHR33755">
    <property type="entry name" value="TOXIN PARE1-RELATED"/>
    <property type="match status" value="1"/>
</dbReference>
<evidence type="ECO:0000256" key="2">
    <source>
        <dbReference type="ARBA" id="ARBA00022649"/>
    </source>
</evidence>
<reference evidence="3 4" key="1">
    <citation type="submission" date="2020-06" db="EMBL/GenBank/DDBJ databases">
        <title>Sulfitobacter algicola sp. nov., isolated from green algae.</title>
        <authorList>
            <person name="Wang C."/>
        </authorList>
    </citation>
    <scope>NUCLEOTIDE SEQUENCE [LARGE SCALE GENOMIC DNA]</scope>
    <source>
        <strain evidence="3 4">1151</strain>
    </source>
</reference>
<gene>
    <name evidence="3" type="ORF">HRQ87_19130</name>
</gene>
<dbReference type="NCBIfam" id="TIGR02385">
    <property type="entry name" value="RelE_StbE"/>
    <property type="match status" value="1"/>
</dbReference>
<dbReference type="Pfam" id="PF05016">
    <property type="entry name" value="ParE_toxin"/>
    <property type="match status" value="1"/>
</dbReference>
<evidence type="ECO:0000256" key="1">
    <source>
        <dbReference type="ARBA" id="ARBA00006226"/>
    </source>
</evidence>
<dbReference type="InterPro" id="IPR051803">
    <property type="entry name" value="TA_system_RelE-like_toxin"/>
</dbReference>
<name>A0ABX2IVE6_9RHOB</name>
<dbReference type="Proteomes" id="UP000777935">
    <property type="component" value="Unassembled WGS sequence"/>
</dbReference>
<accession>A0ABX2IVE6</accession>